<dbReference type="InParanoid" id="A0A0D0E4K8"/>
<organism evidence="1 2">
    <name type="scientific">Paxillus rubicundulus Ve08.2h10</name>
    <dbReference type="NCBI Taxonomy" id="930991"/>
    <lineage>
        <taxon>Eukaryota</taxon>
        <taxon>Fungi</taxon>
        <taxon>Dikarya</taxon>
        <taxon>Basidiomycota</taxon>
        <taxon>Agaricomycotina</taxon>
        <taxon>Agaricomycetes</taxon>
        <taxon>Agaricomycetidae</taxon>
        <taxon>Boletales</taxon>
        <taxon>Paxilineae</taxon>
        <taxon>Paxillaceae</taxon>
        <taxon>Paxillus</taxon>
    </lineage>
</organism>
<proteinExistence type="predicted"/>
<accession>A0A0D0E4K8</accession>
<protein>
    <submittedName>
        <fullName evidence="1">Uncharacterized protein</fullName>
    </submittedName>
</protein>
<dbReference type="Proteomes" id="UP000054538">
    <property type="component" value="Unassembled WGS sequence"/>
</dbReference>
<dbReference type="HOGENOM" id="CLU_3069374_0_0_1"/>
<gene>
    <name evidence="1" type="ORF">PAXRUDRAFT_830162</name>
</gene>
<evidence type="ECO:0000313" key="1">
    <source>
        <dbReference type="EMBL" id="KIK92215.1"/>
    </source>
</evidence>
<keyword evidence="2" id="KW-1185">Reference proteome</keyword>
<sequence>MTVASMRLAVSCRVVPVPAVPGRSIGDESVQHLHIAAIVNIEDSFVGAPVVSP</sequence>
<dbReference type="AlphaFoldDB" id="A0A0D0E4K8"/>
<evidence type="ECO:0000313" key="2">
    <source>
        <dbReference type="Proteomes" id="UP000054538"/>
    </source>
</evidence>
<name>A0A0D0E4K8_9AGAM</name>
<reference evidence="2" key="2">
    <citation type="submission" date="2015-01" db="EMBL/GenBank/DDBJ databases">
        <title>Evolutionary Origins and Diversification of the Mycorrhizal Mutualists.</title>
        <authorList>
            <consortium name="DOE Joint Genome Institute"/>
            <consortium name="Mycorrhizal Genomics Consortium"/>
            <person name="Kohler A."/>
            <person name="Kuo A."/>
            <person name="Nagy L.G."/>
            <person name="Floudas D."/>
            <person name="Copeland A."/>
            <person name="Barry K.W."/>
            <person name="Cichocki N."/>
            <person name="Veneault-Fourrey C."/>
            <person name="LaButti K."/>
            <person name="Lindquist E.A."/>
            <person name="Lipzen A."/>
            <person name="Lundell T."/>
            <person name="Morin E."/>
            <person name="Murat C."/>
            <person name="Riley R."/>
            <person name="Ohm R."/>
            <person name="Sun H."/>
            <person name="Tunlid A."/>
            <person name="Henrissat B."/>
            <person name="Grigoriev I.V."/>
            <person name="Hibbett D.S."/>
            <person name="Martin F."/>
        </authorList>
    </citation>
    <scope>NUCLEOTIDE SEQUENCE [LARGE SCALE GENOMIC DNA]</scope>
    <source>
        <strain evidence="2">Ve08.2h10</strain>
    </source>
</reference>
<dbReference type="EMBL" id="KN825302">
    <property type="protein sequence ID" value="KIK92215.1"/>
    <property type="molecule type" value="Genomic_DNA"/>
</dbReference>
<reference evidence="1 2" key="1">
    <citation type="submission" date="2014-04" db="EMBL/GenBank/DDBJ databases">
        <authorList>
            <consortium name="DOE Joint Genome Institute"/>
            <person name="Kuo A."/>
            <person name="Kohler A."/>
            <person name="Jargeat P."/>
            <person name="Nagy L.G."/>
            <person name="Floudas D."/>
            <person name="Copeland A."/>
            <person name="Barry K.W."/>
            <person name="Cichocki N."/>
            <person name="Veneault-Fourrey C."/>
            <person name="LaButti K."/>
            <person name="Lindquist E.A."/>
            <person name="Lipzen A."/>
            <person name="Lundell T."/>
            <person name="Morin E."/>
            <person name="Murat C."/>
            <person name="Sun H."/>
            <person name="Tunlid A."/>
            <person name="Henrissat B."/>
            <person name="Grigoriev I.V."/>
            <person name="Hibbett D.S."/>
            <person name="Martin F."/>
            <person name="Nordberg H.P."/>
            <person name="Cantor M.N."/>
            <person name="Hua S.X."/>
        </authorList>
    </citation>
    <scope>NUCLEOTIDE SEQUENCE [LARGE SCALE GENOMIC DNA]</scope>
    <source>
        <strain evidence="1 2">Ve08.2h10</strain>
    </source>
</reference>